<feature type="domain" description="Transposase IS66 central" evidence="3">
    <location>
        <begin position="196"/>
        <end position="472"/>
    </location>
</feature>
<dbReference type="InterPro" id="IPR024463">
    <property type="entry name" value="Transposase_TnpC_homeodom"/>
</dbReference>
<sequence length="530" mass="60309">MVNVSSNNGAQYEKLIQLLEEQLTNSNQQNNRLSEKLDKALKQNEALTEQIRQLTKALYGSKSEKSKYQAPDGQGSLFEDDPSFNDSEQTEEQSTETVSYTVVRKVSKKKRNDSFSNDIEIEEVHHHPANTLCDCCLHQMTEVGTTIAREEAKFIPATMKRVQHIEHAYECTACKKDTTQKAQIKRGKAPQAAIQRSIAGPTVLAKLIYDKFIQYLPLYRQVKEWERYGLLTNDKNLSNWVIRAAEDWLQPIYDLIKQLLTAKSVLHVDETYAQIIKRSDGKSGQSNAYNWVCRSVPSQGPIIVLFKSALSRSRAVLEDLITGFKGTVICDGYSAYGHLPDVQFANCWAHTRRYWLKADSINGRIGVDYCDRLYQIERKIKHLLPEERQQVRQKESKPIVDEFFAWIDRSLFFGKNALAKAAEYTLSRADGLKAFLNDGHLEIDNNPAENAIRPNVIGRKNWLFSVSEAGAKANAICLSLAETVKANGIDFYQYLVKLLTELPTLPIHQQPDLLHNYMPWSENIQATCAK</sequence>
<feature type="domain" description="Transposase TnpC homeodomain" evidence="5">
    <location>
        <begin position="47"/>
        <end position="123"/>
    </location>
</feature>
<dbReference type="InterPro" id="IPR052344">
    <property type="entry name" value="Transposase-related"/>
</dbReference>
<dbReference type="RefSeq" id="WP_272445862.1">
    <property type="nucleotide sequence ID" value="NZ_JAMQKC010000004.1"/>
</dbReference>
<evidence type="ECO:0000259" key="4">
    <source>
        <dbReference type="Pfam" id="PF13005"/>
    </source>
</evidence>
<dbReference type="EMBL" id="JAMQKC010000004">
    <property type="protein sequence ID" value="MDC3416627.1"/>
    <property type="molecule type" value="Genomic_DNA"/>
</dbReference>
<keyword evidence="7" id="KW-1185">Reference proteome</keyword>
<protein>
    <submittedName>
        <fullName evidence="6">IS66 family transposase</fullName>
    </submittedName>
</protein>
<dbReference type="Pfam" id="PF13005">
    <property type="entry name" value="zf-IS66"/>
    <property type="match status" value="1"/>
</dbReference>
<dbReference type="AlphaFoldDB" id="A0A9X3WBK7"/>
<feature type="region of interest" description="Disordered" evidence="2">
    <location>
        <begin position="62"/>
        <end position="98"/>
    </location>
</feature>
<dbReference type="Proteomes" id="UP001145069">
    <property type="component" value="Unassembled WGS sequence"/>
</dbReference>
<proteinExistence type="predicted"/>
<accession>A0A9X3WBK7</accession>
<keyword evidence="1" id="KW-0175">Coiled coil</keyword>
<comment type="caution">
    <text evidence="6">The sequence shown here is derived from an EMBL/GenBank/DDBJ whole genome shotgun (WGS) entry which is preliminary data.</text>
</comment>
<feature type="compositionally biased region" description="Acidic residues" evidence="2">
    <location>
        <begin position="78"/>
        <end position="94"/>
    </location>
</feature>
<dbReference type="InterPro" id="IPR024474">
    <property type="entry name" value="Znf_dom_IS66"/>
</dbReference>
<evidence type="ECO:0000256" key="1">
    <source>
        <dbReference type="SAM" id="Coils"/>
    </source>
</evidence>
<evidence type="ECO:0000259" key="5">
    <source>
        <dbReference type="Pfam" id="PF13007"/>
    </source>
</evidence>
<dbReference type="PANTHER" id="PTHR33678">
    <property type="entry name" value="BLL1576 PROTEIN"/>
    <property type="match status" value="1"/>
</dbReference>
<feature type="coiled-coil region" evidence="1">
    <location>
        <begin position="9"/>
        <end position="57"/>
    </location>
</feature>
<organism evidence="6 7">
    <name type="scientific">Aquibacillus salsiterrae</name>
    <dbReference type="NCBI Taxonomy" id="2950439"/>
    <lineage>
        <taxon>Bacteria</taxon>
        <taxon>Bacillati</taxon>
        <taxon>Bacillota</taxon>
        <taxon>Bacilli</taxon>
        <taxon>Bacillales</taxon>
        <taxon>Bacillaceae</taxon>
        <taxon>Aquibacillus</taxon>
    </lineage>
</organism>
<evidence type="ECO:0000313" key="7">
    <source>
        <dbReference type="Proteomes" id="UP001145069"/>
    </source>
</evidence>
<evidence type="ECO:0000313" key="6">
    <source>
        <dbReference type="EMBL" id="MDC3416627.1"/>
    </source>
</evidence>
<dbReference type="NCBIfam" id="NF033517">
    <property type="entry name" value="transpos_IS66"/>
    <property type="match status" value="1"/>
</dbReference>
<gene>
    <name evidence="6" type="ORF">NC799_06815</name>
</gene>
<evidence type="ECO:0000259" key="3">
    <source>
        <dbReference type="Pfam" id="PF03050"/>
    </source>
</evidence>
<dbReference type="Pfam" id="PF03050">
    <property type="entry name" value="DDE_Tnp_IS66"/>
    <property type="match status" value="1"/>
</dbReference>
<dbReference type="InterPro" id="IPR004291">
    <property type="entry name" value="Transposase_IS66_central"/>
</dbReference>
<dbReference type="Pfam" id="PF13007">
    <property type="entry name" value="LZ_Tnp_IS66"/>
    <property type="match status" value="1"/>
</dbReference>
<feature type="domain" description="Transposase IS66 zinc-finger binding" evidence="4">
    <location>
        <begin position="131"/>
        <end position="174"/>
    </location>
</feature>
<name>A0A9X3WBK7_9BACI</name>
<reference evidence="6" key="1">
    <citation type="submission" date="2022-06" db="EMBL/GenBank/DDBJ databases">
        <title>Aquibacillus sp. a new bacterium isolated from soil saline samples.</title>
        <authorList>
            <person name="Galisteo C."/>
            <person name="De La Haba R."/>
            <person name="Sanchez-Porro C."/>
            <person name="Ventosa A."/>
        </authorList>
    </citation>
    <scope>NUCLEOTIDE SEQUENCE</scope>
    <source>
        <strain evidence="6">3ASR75-54</strain>
    </source>
</reference>
<dbReference type="PANTHER" id="PTHR33678:SF1">
    <property type="entry name" value="BLL1576 PROTEIN"/>
    <property type="match status" value="1"/>
</dbReference>
<evidence type="ECO:0000256" key="2">
    <source>
        <dbReference type="SAM" id="MobiDB-lite"/>
    </source>
</evidence>